<dbReference type="AlphaFoldDB" id="A0A1E5GA14"/>
<dbReference type="InterPro" id="IPR013525">
    <property type="entry name" value="ABC2_TM"/>
</dbReference>
<dbReference type="InterPro" id="IPR051328">
    <property type="entry name" value="T7SS_ABC-Transporter"/>
</dbReference>
<feature type="transmembrane region" description="Helical" evidence="6">
    <location>
        <begin position="644"/>
        <end position="669"/>
    </location>
</feature>
<evidence type="ECO:0000256" key="2">
    <source>
        <dbReference type="ARBA" id="ARBA00022692"/>
    </source>
</evidence>
<dbReference type="Pfam" id="PF12698">
    <property type="entry name" value="ABC2_membrane_3"/>
    <property type="match status" value="2"/>
</dbReference>
<feature type="transmembrane region" description="Helical" evidence="6">
    <location>
        <begin position="675"/>
        <end position="696"/>
    </location>
</feature>
<evidence type="ECO:0000256" key="4">
    <source>
        <dbReference type="ARBA" id="ARBA00023136"/>
    </source>
</evidence>
<dbReference type="GO" id="GO:0016020">
    <property type="term" value="C:membrane"/>
    <property type="evidence" value="ECO:0007669"/>
    <property type="project" value="UniProtKB-SubCell"/>
</dbReference>
<dbReference type="Gene3D" id="1.10.287.950">
    <property type="entry name" value="Methyl-accepting chemotaxis protein"/>
    <property type="match status" value="1"/>
</dbReference>
<name>A0A1E5GA14_9ENTE</name>
<feature type="transmembrane region" description="Helical" evidence="6">
    <location>
        <begin position="604"/>
        <end position="624"/>
    </location>
</feature>
<keyword evidence="3 6" id="KW-1133">Transmembrane helix</keyword>
<keyword evidence="5" id="KW-0175">Coiled coil</keyword>
<gene>
    <name evidence="8" type="ORF">BCR21_14370</name>
</gene>
<keyword evidence="9" id="KW-1185">Reference proteome</keyword>
<evidence type="ECO:0000313" key="9">
    <source>
        <dbReference type="Proteomes" id="UP000094068"/>
    </source>
</evidence>
<keyword evidence="2 6" id="KW-0812">Transmembrane</keyword>
<dbReference type="RefSeq" id="WP_069647211.1">
    <property type="nucleotide sequence ID" value="NZ_MIJZ01000016.1"/>
</dbReference>
<proteinExistence type="predicted"/>
<dbReference type="Gene3D" id="3.40.1710.10">
    <property type="entry name" value="abc type-2 transporter like domain"/>
    <property type="match status" value="1"/>
</dbReference>
<dbReference type="GO" id="GO:0140359">
    <property type="term" value="F:ABC-type transporter activity"/>
    <property type="evidence" value="ECO:0007669"/>
    <property type="project" value="InterPro"/>
</dbReference>
<evidence type="ECO:0000256" key="1">
    <source>
        <dbReference type="ARBA" id="ARBA00004141"/>
    </source>
</evidence>
<evidence type="ECO:0000256" key="5">
    <source>
        <dbReference type="SAM" id="Coils"/>
    </source>
</evidence>
<feature type="domain" description="ABC-2 type transporter transmembrane" evidence="7">
    <location>
        <begin position="532"/>
        <end position="775"/>
    </location>
</feature>
<dbReference type="InterPro" id="IPR017500">
    <property type="entry name" value="Phage_infect_YhgE_N"/>
</dbReference>
<comment type="caution">
    <text evidence="8">The sequence shown here is derived from an EMBL/GenBank/DDBJ whole genome shotgun (WGS) entry which is preliminary data.</text>
</comment>
<dbReference type="NCBIfam" id="TIGR03057">
    <property type="entry name" value="xxxLxxG_by_4"/>
    <property type="match status" value="4"/>
</dbReference>
<organism evidence="8 9">
    <name type="scientific">Enterococcus ureasiticus</name>
    <dbReference type="NCBI Taxonomy" id="903984"/>
    <lineage>
        <taxon>Bacteria</taxon>
        <taxon>Bacillati</taxon>
        <taxon>Bacillota</taxon>
        <taxon>Bacilli</taxon>
        <taxon>Lactobacillales</taxon>
        <taxon>Enterococcaceae</taxon>
        <taxon>Enterococcus</taxon>
    </lineage>
</organism>
<dbReference type="OrthoDB" id="9811483at2"/>
<evidence type="ECO:0000313" key="8">
    <source>
        <dbReference type="EMBL" id="OEG09533.1"/>
    </source>
</evidence>
<dbReference type="PANTHER" id="PTHR43077">
    <property type="entry name" value="TRANSPORT PERMEASE YVFS-RELATED"/>
    <property type="match status" value="1"/>
</dbReference>
<evidence type="ECO:0000259" key="7">
    <source>
        <dbReference type="Pfam" id="PF12698"/>
    </source>
</evidence>
<sequence>MKMVKQEFVNILKNKVLLISVIAITFIPILYAGFFSKSVWDPYGRAKDLPVAVVNEDKPVEMMGQDINVGEQVVDQLKKNHDLKWEFVSAEEAKKGMEDLYYYMIVTIPKDFSKDATTLLDKDPKKMELTYTTNGSLNYIGEEISQIGATTLEAQVRESVTESYVEALNEVGKEAAKGMDQASDGANQLASGTVQLENGLLQYTDGVSQAASGSSQLADGTSELASNIGPLSSGVGQLDSGASELSTALNTVNGKAQPLNSKVTALSAGLNELSRGSKELEQALQNVENNLDATSKETIQHNLDQAEADLDKVMTDSKIMENTAIESGQISNDLQQVSTQLNELNAKLVIDSSSLQSQITASVNQHEGIEAATKSQLIADINGQIAAFEAAQNAKIQSETAALSANIQQATASAEKLAIQAKALSELAAGISANTNNLKNGLNEIEVGTNGLLAVVDLPPLSIKASTIVRDLDQASADLTLVSMELPTALTDVNQLAQGGNQLSDGLGQLSAQMPTLSSGVTQLNSGAAQLNSGLTELTDNSPQLMSGVDQLEDGSTQLATALGEAAAMAGKANLGEKNIEMFAAPTDLELKEYSHVSNYGEALSPYIMSLALFVGCLVFNFVFPIRKVSLAGQSARNWWLSKVAIGFTVSTAMAVIEATLMLAIGLHVDNIGQFYLMSFISAWAYMFLVMFFAMTFDNPGRFVSMILLVLQLGGAGGTFPMPLTNGFFNAIHPYLPMSYSIYGFREAISGGIGAPMFNKSVLILSIIFVVFVILLGCSMKWLQKHQLAGKSELDNNQKLLAVENQ</sequence>
<protein>
    <submittedName>
        <fullName evidence="8">YhgE/Pip domain-containing protein</fullName>
    </submittedName>
</protein>
<evidence type="ECO:0000256" key="3">
    <source>
        <dbReference type="ARBA" id="ARBA00022989"/>
    </source>
</evidence>
<dbReference type="STRING" id="903984.BCR21_14370"/>
<dbReference type="NCBIfam" id="TIGR03061">
    <property type="entry name" value="pip_yhgE_Nterm"/>
    <property type="match status" value="1"/>
</dbReference>
<feature type="transmembrane region" description="Helical" evidence="6">
    <location>
        <begin position="703"/>
        <end position="720"/>
    </location>
</feature>
<feature type="transmembrane region" description="Helical" evidence="6">
    <location>
        <begin position="762"/>
        <end position="783"/>
    </location>
</feature>
<feature type="domain" description="ABC-2 type transporter transmembrane" evidence="7">
    <location>
        <begin position="21"/>
        <end position="157"/>
    </location>
</feature>
<dbReference type="Proteomes" id="UP000094068">
    <property type="component" value="Unassembled WGS sequence"/>
</dbReference>
<evidence type="ECO:0000256" key="6">
    <source>
        <dbReference type="SAM" id="Phobius"/>
    </source>
</evidence>
<dbReference type="PANTHER" id="PTHR43077:SF5">
    <property type="entry name" value="PHAGE INFECTION PROTEIN"/>
    <property type="match status" value="1"/>
</dbReference>
<comment type="subcellular location">
    <subcellularLocation>
        <location evidence="1">Membrane</location>
        <topology evidence="1">Multi-pass membrane protein</topology>
    </subcellularLocation>
</comment>
<dbReference type="InterPro" id="IPR023908">
    <property type="entry name" value="xxxLxxG_rpt"/>
</dbReference>
<dbReference type="NCBIfam" id="TIGR03062">
    <property type="entry name" value="pip_yhgE_Cterm"/>
    <property type="match status" value="1"/>
</dbReference>
<accession>A0A1E5GA14</accession>
<reference evidence="9" key="1">
    <citation type="submission" date="2016-09" db="EMBL/GenBank/DDBJ databases">
        <authorList>
            <person name="Gulvik C.A."/>
        </authorList>
    </citation>
    <scope>NUCLEOTIDE SEQUENCE [LARGE SCALE GENOMIC DNA]</scope>
    <source>
        <strain evidence="9">DSM 23328</strain>
    </source>
</reference>
<feature type="coiled-coil region" evidence="5">
    <location>
        <begin position="270"/>
        <end position="323"/>
    </location>
</feature>
<dbReference type="EMBL" id="MIJZ01000016">
    <property type="protein sequence ID" value="OEG09533.1"/>
    <property type="molecule type" value="Genomic_DNA"/>
</dbReference>
<dbReference type="InterPro" id="IPR017501">
    <property type="entry name" value="Phage_infect_YhgE_C"/>
</dbReference>
<keyword evidence="4 6" id="KW-0472">Membrane</keyword>